<evidence type="ECO:0000313" key="1">
    <source>
        <dbReference type="Proteomes" id="UP000887579"/>
    </source>
</evidence>
<dbReference type="WBParaSite" id="ES5_v2.g20762.t1">
    <property type="protein sequence ID" value="ES5_v2.g20762.t1"/>
    <property type="gene ID" value="ES5_v2.g20762"/>
</dbReference>
<protein>
    <submittedName>
        <fullName evidence="2">Uncharacterized protein</fullName>
    </submittedName>
</protein>
<organism evidence="1 2">
    <name type="scientific">Panagrolaimus sp. ES5</name>
    <dbReference type="NCBI Taxonomy" id="591445"/>
    <lineage>
        <taxon>Eukaryota</taxon>
        <taxon>Metazoa</taxon>
        <taxon>Ecdysozoa</taxon>
        <taxon>Nematoda</taxon>
        <taxon>Chromadorea</taxon>
        <taxon>Rhabditida</taxon>
        <taxon>Tylenchina</taxon>
        <taxon>Panagrolaimomorpha</taxon>
        <taxon>Panagrolaimoidea</taxon>
        <taxon>Panagrolaimidae</taxon>
        <taxon>Panagrolaimus</taxon>
    </lineage>
</organism>
<sequence length="79" mass="8827">MVEKLIDLPSFLGSKVNKKEVVEAVTVIETPPLVIIGVTGLTETPRGPRAFKTVCVNYGKLFPFQVVHILQYFHDTTQQ</sequence>
<dbReference type="Proteomes" id="UP000887579">
    <property type="component" value="Unplaced"/>
</dbReference>
<name>A0AC34FTQ0_9BILA</name>
<accession>A0AC34FTQ0</accession>
<proteinExistence type="predicted"/>
<evidence type="ECO:0000313" key="2">
    <source>
        <dbReference type="WBParaSite" id="ES5_v2.g20762.t1"/>
    </source>
</evidence>
<reference evidence="2" key="1">
    <citation type="submission" date="2022-11" db="UniProtKB">
        <authorList>
            <consortium name="WormBaseParasite"/>
        </authorList>
    </citation>
    <scope>IDENTIFICATION</scope>
</reference>